<dbReference type="EMBL" id="QWEI01000001">
    <property type="protein sequence ID" value="RHW39449.1"/>
    <property type="molecule type" value="Genomic_DNA"/>
</dbReference>
<dbReference type="PANTHER" id="PTHR42885:SF1">
    <property type="entry name" value="THREONINE-PHOSPHATE DECARBOXYLASE"/>
    <property type="match status" value="1"/>
</dbReference>
<evidence type="ECO:0000256" key="2">
    <source>
        <dbReference type="ARBA" id="ARBA00022898"/>
    </source>
</evidence>
<evidence type="ECO:0000313" key="6">
    <source>
        <dbReference type="Proteomes" id="UP000265692"/>
    </source>
</evidence>
<comment type="cofactor">
    <cofactor evidence="1 3">
        <name>pyridoxal 5'-phosphate</name>
        <dbReference type="ChEBI" id="CHEBI:597326"/>
    </cofactor>
</comment>
<dbReference type="Proteomes" id="UP000265692">
    <property type="component" value="Unassembled WGS sequence"/>
</dbReference>
<keyword evidence="3 5" id="KW-0808">Transferase</keyword>
<dbReference type="Pfam" id="PF00155">
    <property type="entry name" value="Aminotran_1_2"/>
    <property type="match status" value="1"/>
</dbReference>
<dbReference type="GO" id="GO:0008483">
    <property type="term" value="F:transaminase activity"/>
    <property type="evidence" value="ECO:0007669"/>
    <property type="project" value="UniProtKB-KW"/>
</dbReference>
<dbReference type="PROSITE" id="PS00105">
    <property type="entry name" value="AA_TRANSFER_CLASS_1"/>
    <property type="match status" value="1"/>
</dbReference>
<keyword evidence="2" id="KW-0663">Pyridoxal phosphate</keyword>
<evidence type="ECO:0000256" key="1">
    <source>
        <dbReference type="ARBA" id="ARBA00001933"/>
    </source>
</evidence>
<evidence type="ECO:0000259" key="4">
    <source>
        <dbReference type="Pfam" id="PF00155"/>
    </source>
</evidence>
<dbReference type="SUPFAM" id="SSF53383">
    <property type="entry name" value="PLP-dependent transferases"/>
    <property type="match status" value="1"/>
</dbReference>
<dbReference type="RefSeq" id="WP_118874461.1">
    <property type="nucleotide sequence ID" value="NZ_QWEI01000001.1"/>
</dbReference>
<dbReference type="EC" id="2.6.1.-" evidence="3"/>
<dbReference type="InterPro" id="IPR004839">
    <property type="entry name" value="Aminotransferase_I/II_large"/>
</dbReference>
<evidence type="ECO:0000313" key="5">
    <source>
        <dbReference type="EMBL" id="RHW39449.1"/>
    </source>
</evidence>
<dbReference type="Gene3D" id="3.90.1150.10">
    <property type="entry name" value="Aspartate Aminotransferase, domain 1"/>
    <property type="match status" value="1"/>
</dbReference>
<comment type="caution">
    <text evidence="5">The sequence shown here is derived from an EMBL/GenBank/DDBJ whole genome shotgun (WGS) entry which is preliminary data.</text>
</comment>
<proteinExistence type="inferred from homology"/>
<comment type="similarity">
    <text evidence="3">Belongs to the class-I pyridoxal-phosphate-dependent aminotransferase family.</text>
</comment>
<protein>
    <recommendedName>
        <fullName evidence="3">Aminotransferase</fullName>
        <ecNumber evidence="3">2.6.1.-</ecNumber>
    </recommendedName>
</protein>
<dbReference type="InterPro" id="IPR015422">
    <property type="entry name" value="PyrdxlP-dep_Trfase_small"/>
</dbReference>
<dbReference type="InterPro" id="IPR015424">
    <property type="entry name" value="PyrdxlP-dep_Trfase"/>
</dbReference>
<organism evidence="5 6">
    <name type="scientific">Ureibacillus yapensis</name>
    <dbReference type="NCBI Taxonomy" id="2304605"/>
    <lineage>
        <taxon>Bacteria</taxon>
        <taxon>Bacillati</taxon>
        <taxon>Bacillota</taxon>
        <taxon>Bacilli</taxon>
        <taxon>Bacillales</taxon>
        <taxon>Caryophanaceae</taxon>
        <taxon>Ureibacillus</taxon>
    </lineage>
</organism>
<evidence type="ECO:0000256" key="3">
    <source>
        <dbReference type="RuleBase" id="RU000481"/>
    </source>
</evidence>
<dbReference type="OrthoDB" id="9813612at2"/>
<dbReference type="AlphaFoldDB" id="A0A396SJD5"/>
<dbReference type="InterPro" id="IPR004838">
    <property type="entry name" value="NHTrfase_class1_PyrdxlP-BS"/>
</dbReference>
<dbReference type="GO" id="GO:0030170">
    <property type="term" value="F:pyridoxal phosphate binding"/>
    <property type="evidence" value="ECO:0007669"/>
    <property type="project" value="InterPro"/>
</dbReference>
<dbReference type="Gene3D" id="3.40.640.10">
    <property type="entry name" value="Type I PLP-dependent aspartate aminotransferase-like (Major domain)"/>
    <property type="match status" value="1"/>
</dbReference>
<reference evidence="5 6" key="1">
    <citation type="submission" date="2018-08" db="EMBL/GenBank/DDBJ databases">
        <title>Lysinibacillus sp. YLB-03 draft genome sequence.</title>
        <authorList>
            <person name="Yu L."/>
        </authorList>
    </citation>
    <scope>NUCLEOTIDE SEQUENCE [LARGE SCALE GENOMIC DNA]</scope>
    <source>
        <strain evidence="5 6">YLB-03</strain>
    </source>
</reference>
<accession>A0A396SJD5</accession>
<name>A0A396SJD5_9BACL</name>
<feature type="domain" description="Aminotransferase class I/classII large" evidence="4">
    <location>
        <begin position="24"/>
        <end position="343"/>
    </location>
</feature>
<keyword evidence="3 5" id="KW-0032">Aminotransferase</keyword>
<dbReference type="InterPro" id="IPR015421">
    <property type="entry name" value="PyrdxlP-dep_Trfase_major"/>
</dbReference>
<gene>
    <name evidence="5" type="ORF">D1B33_00980</name>
</gene>
<dbReference type="CDD" id="cd00609">
    <property type="entry name" value="AAT_like"/>
    <property type="match status" value="1"/>
</dbReference>
<keyword evidence="6" id="KW-1185">Reference proteome</keyword>
<sequence>MQLPSHGANPGKLYESFNMEVPQKIIDLSENVNAQGLPLEIQEMWPQLADLLPSYPDELADPLRTKLSAHHRLPVENVLVSNGASESLAVIARYFRGKKACILQPSFSEYERTLLAANVQVSSLLVDDITHYSFSITKAKQAMNEAEVLYICNPNNPTGVLIEADIIEQLLEYGQNNNCAIVVDEAFMDWANEEETMIRFVSAYENLIIVRSMTKMYSLAGIRIGYILSQLAPSLRQFLPHWNVSNVAISIGERCLELDNFVQHSVQLNESWREELKAFLKQYNCEVSNSRTNYLLFKLPEPFHPDDFFKALLKQGIVLRHTYNFIGLDGQWFRIAIKTPAKLSKFKIAFTNYVQSR</sequence>
<dbReference type="PANTHER" id="PTHR42885">
    <property type="entry name" value="HISTIDINOL-PHOSPHATE AMINOTRANSFERASE-RELATED"/>
    <property type="match status" value="1"/>
</dbReference>